<protein>
    <recommendedName>
        <fullName evidence="3">C2H2-type domain-containing protein</fullName>
    </recommendedName>
</protein>
<keyword evidence="2" id="KW-1185">Reference proteome</keyword>
<dbReference type="AlphaFoldDB" id="A0A2Z6SA59"/>
<reference evidence="1 2" key="1">
    <citation type="submission" date="2017-11" db="EMBL/GenBank/DDBJ databases">
        <title>The genome of Rhizophagus clarus HR1 reveals common genetic basis of auxotrophy among arbuscular mycorrhizal fungi.</title>
        <authorList>
            <person name="Kobayashi Y."/>
        </authorList>
    </citation>
    <scope>NUCLEOTIDE SEQUENCE [LARGE SCALE GENOMIC DNA]</scope>
    <source>
        <strain evidence="1 2">HR1</strain>
    </source>
</reference>
<dbReference type="EMBL" id="BEXD01004037">
    <property type="protein sequence ID" value="GBC05912.1"/>
    <property type="molecule type" value="Genomic_DNA"/>
</dbReference>
<evidence type="ECO:0008006" key="3">
    <source>
        <dbReference type="Google" id="ProtNLM"/>
    </source>
</evidence>
<proteinExistence type="predicted"/>
<comment type="caution">
    <text evidence="1">The sequence shown here is derived from an EMBL/GenBank/DDBJ whole genome shotgun (WGS) entry which is preliminary data.</text>
</comment>
<accession>A0A2Z6SA59</accession>
<evidence type="ECO:0000313" key="2">
    <source>
        <dbReference type="Proteomes" id="UP000247702"/>
    </source>
</evidence>
<gene>
    <name evidence="1" type="ORF">RclHR1_00650031</name>
</gene>
<evidence type="ECO:0000313" key="1">
    <source>
        <dbReference type="EMBL" id="GBC05912.1"/>
    </source>
</evidence>
<organism evidence="1 2">
    <name type="scientific">Rhizophagus clarus</name>
    <dbReference type="NCBI Taxonomy" id="94130"/>
    <lineage>
        <taxon>Eukaryota</taxon>
        <taxon>Fungi</taxon>
        <taxon>Fungi incertae sedis</taxon>
        <taxon>Mucoromycota</taxon>
        <taxon>Glomeromycotina</taxon>
        <taxon>Glomeromycetes</taxon>
        <taxon>Glomerales</taxon>
        <taxon>Glomeraceae</taxon>
        <taxon>Rhizophagus</taxon>
    </lineage>
</organism>
<sequence length="235" mass="27381">MNKERELPPLPFIIINNTECFVCKKNFKSIRGFFQHKSIIRKYNKIPEGQEKIPSFLINKFKETIVYLIHRRLGKKNTGLQTVSMDCPVDLFKKIFENYIHYYTKKTGALKCVFRGSTGYQELSSILNNPNWGVKYHQQNQKTFVQLSDQNQEENPLNKLRLKKATKNPKYSYGEVIIKWKGKKDIDAKKNVCNGGFVYIHFFCLGRNGPRFVVVDMTFHFSGVVVPLGMRLSGR</sequence>
<name>A0A2Z6SA59_9GLOM</name>
<dbReference type="Proteomes" id="UP000247702">
    <property type="component" value="Unassembled WGS sequence"/>
</dbReference>